<organism evidence="2 3">
    <name type="scientific">Suillus placidus</name>
    <dbReference type="NCBI Taxonomy" id="48579"/>
    <lineage>
        <taxon>Eukaryota</taxon>
        <taxon>Fungi</taxon>
        <taxon>Dikarya</taxon>
        <taxon>Basidiomycota</taxon>
        <taxon>Agaricomycotina</taxon>
        <taxon>Agaricomycetes</taxon>
        <taxon>Agaricomycetidae</taxon>
        <taxon>Boletales</taxon>
        <taxon>Suillineae</taxon>
        <taxon>Suillaceae</taxon>
        <taxon>Suillus</taxon>
    </lineage>
</organism>
<keyword evidence="3" id="KW-1185">Reference proteome</keyword>
<dbReference type="EMBL" id="JABBWD010000020">
    <property type="protein sequence ID" value="KAG1777469.1"/>
    <property type="molecule type" value="Genomic_DNA"/>
</dbReference>
<keyword evidence="1" id="KW-0812">Transmembrane</keyword>
<reference evidence="2" key="1">
    <citation type="journal article" date="2020" name="New Phytol.">
        <title>Comparative genomics reveals dynamic genome evolution in host specialist ectomycorrhizal fungi.</title>
        <authorList>
            <person name="Lofgren L.A."/>
            <person name="Nguyen N.H."/>
            <person name="Vilgalys R."/>
            <person name="Ruytinx J."/>
            <person name="Liao H.L."/>
            <person name="Branco S."/>
            <person name="Kuo A."/>
            <person name="LaButti K."/>
            <person name="Lipzen A."/>
            <person name="Andreopoulos W."/>
            <person name="Pangilinan J."/>
            <person name="Riley R."/>
            <person name="Hundley H."/>
            <person name="Na H."/>
            <person name="Barry K."/>
            <person name="Grigoriev I.V."/>
            <person name="Stajich J.E."/>
            <person name="Kennedy P.G."/>
        </authorList>
    </citation>
    <scope>NUCLEOTIDE SEQUENCE</scope>
    <source>
        <strain evidence="2">DOB743</strain>
    </source>
</reference>
<name>A0A9P6ZVA6_9AGAM</name>
<proteinExistence type="predicted"/>
<dbReference type="Proteomes" id="UP000714275">
    <property type="component" value="Unassembled WGS sequence"/>
</dbReference>
<evidence type="ECO:0000256" key="1">
    <source>
        <dbReference type="SAM" id="Phobius"/>
    </source>
</evidence>
<evidence type="ECO:0000313" key="2">
    <source>
        <dbReference type="EMBL" id="KAG1777469.1"/>
    </source>
</evidence>
<sequence>MHPGHHPSRRVPTIERDRRLYKWLYLVRAKLCLSIIRVVTISRTLEFTDDASSPFLLSISPKLCSEFSYPSSYHLAYYSSFMFLAICFIATSSLEGLSIRPVKRRSDANLRIARQLVAVALPKNSRGRTKGCKT</sequence>
<feature type="transmembrane region" description="Helical" evidence="1">
    <location>
        <begin position="20"/>
        <end position="39"/>
    </location>
</feature>
<protein>
    <submittedName>
        <fullName evidence="2">Uncharacterized protein</fullName>
    </submittedName>
</protein>
<gene>
    <name evidence="2" type="ORF">EV702DRAFT_1101347</name>
</gene>
<keyword evidence="1" id="KW-0472">Membrane</keyword>
<comment type="caution">
    <text evidence="2">The sequence shown here is derived from an EMBL/GenBank/DDBJ whole genome shotgun (WGS) entry which is preliminary data.</text>
</comment>
<evidence type="ECO:0000313" key="3">
    <source>
        <dbReference type="Proteomes" id="UP000714275"/>
    </source>
</evidence>
<dbReference type="AlphaFoldDB" id="A0A9P6ZVA6"/>
<keyword evidence="1" id="KW-1133">Transmembrane helix</keyword>
<feature type="transmembrane region" description="Helical" evidence="1">
    <location>
        <begin position="75"/>
        <end position="97"/>
    </location>
</feature>
<accession>A0A9P6ZVA6</accession>
<dbReference type="OrthoDB" id="10583524at2759"/>